<dbReference type="CDD" id="cd00657">
    <property type="entry name" value="Ferritin_like"/>
    <property type="match status" value="1"/>
</dbReference>
<evidence type="ECO:0000313" key="3">
    <source>
        <dbReference type="EMBL" id="KLO10742.1"/>
    </source>
</evidence>
<evidence type="ECO:0000313" key="4">
    <source>
        <dbReference type="Proteomes" id="UP000053477"/>
    </source>
</evidence>
<dbReference type="SUPFAM" id="SSF47240">
    <property type="entry name" value="Ferritin-like"/>
    <property type="match status" value="1"/>
</dbReference>
<dbReference type="InterPro" id="IPR012347">
    <property type="entry name" value="Ferritin-like"/>
</dbReference>
<feature type="region of interest" description="Disordered" evidence="1">
    <location>
        <begin position="246"/>
        <end position="274"/>
    </location>
</feature>
<sequence>MLLTKISAAFATVLSVSSLSQAAAVPVEKRESDDGVQINDMDILNFALTLEHLEVAYYTQGLNKFNATDFKDAGLPDFARGRFEEILMNEQTHVDTLSEALGANATNPCLYEFPFTDAKAFAKLSAILETVGASAYTGAAALLSDPTLITEAASILATEARQAAWVKSAVIKQNPWSLPFETPLDLMQAFSLASSFIQVCPYSNPDIPISTFPALTVSTPMNETRPGHNITVQFWPPMSYFESSSSNMTSSNMTSSSNSTDSGSDSSSSNSTMPSMEPQYFLALLSGLDKHFVPLSPANTSQSAYLTYEWTAMLPEDLKGTVFAIVTTDDTMAMDSNTIAGVAILDFPFNSNGTLIMESYGDM</sequence>
<dbReference type="InterPro" id="IPR009078">
    <property type="entry name" value="Ferritin-like_SF"/>
</dbReference>
<dbReference type="PANTHER" id="PTHR38705">
    <property type="entry name" value="PROTEIN RDS1"/>
    <property type="match status" value="1"/>
</dbReference>
<reference evidence="3 4" key="1">
    <citation type="submission" date="2015-04" db="EMBL/GenBank/DDBJ databases">
        <title>Complete genome sequence of Schizopora paradoxa KUC8140, a cosmopolitan wood degrader in East Asia.</title>
        <authorList>
            <consortium name="DOE Joint Genome Institute"/>
            <person name="Min B."/>
            <person name="Park H."/>
            <person name="Jang Y."/>
            <person name="Kim J.-J."/>
            <person name="Kim K.H."/>
            <person name="Pangilinan J."/>
            <person name="Lipzen A."/>
            <person name="Riley R."/>
            <person name="Grigoriev I.V."/>
            <person name="Spatafora J.W."/>
            <person name="Choi I.-G."/>
        </authorList>
    </citation>
    <scope>NUCLEOTIDE SEQUENCE [LARGE SCALE GENOMIC DNA]</scope>
    <source>
        <strain evidence="3 4">KUC8140</strain>
    </source>
</reference>
<dbReference type="PANTHER" id="PTHR38705:SF1">
    <property type="entry name" value="PROTEIN RDS1"/>
    <property type="match status" value="1"/>
</dbReference>
<dbReference type="Proteomes" id="UP000053477">
    <property type="component" value="Unassembled WGS sequence"/>
</dbReference>
<proteinExistence type="predicted"/>
<accession>A0A0H2RGN8</accession>
<feature type="chain" id="PRO_5005201508" description="Ferritin-like domain-containing protein" evidence="2">
    <location>
        <begin position="25"/>
        <end position="363"/>
    </location>
</feature>
<gene>
    <name evidence="3" type="ORF">SCHPADRAFT_892128</name>
</gene>
<protein>
    <recommendedName>
        <fullName evidence="5">Ferritin-like domain-containing protein</fullName>
    </recommendedName>
</protein>
<dbReference type="Gene3D" id="1.20.1260.10">
    <property type="match status" value="1"/>
</dbReference>
<keyword evidence="4" id="KW-1185">Reference proteome</keyword>
<dbReference type="Pfam" id="PF13668">
    <property type="entry name" value="Ferritin_2"/>
    <property type="match status" value="1"/>
</dbReference>
<dbReference type="OrthoDB" id="1001765at2759"/>
<evidence type="ECO:0008006" key="5">
    <source>
        <dbReference type="Google" id="ProtNLM"/>
    </source>
</evidence>
<evidence type="ECO:0000256" key="1">
    <source>
        <dbReference type="SAM" id="MobiDB-lite"/>
    </source>
</evidence>
<evidence type="ECO:0000256" key="2">
    <source>
        <dbReference type="SAM" id="SignalP"/>
    </source>
</evidence>
<dbReference type="EMBL" id="KQ086018">
    <property type="protein sequence ID" value="KLO10742.1"/>
    <property type="molecule type" value="Genomic_DNA"/>
</dbReference>
<name>A0A0H2RGN8_9AGAM</name>
<organism evidence="3 4">
    <name type="scientific">Schizopora paradoxa</name>
    <dbReference type="NCBI Taxonomy" id="27342"/>
    <lineage>
        <taxon>Eukaryota</taxon>
        <taxon>Fungi</taxon>
        <taxon>Dikarya</taxon>
        <taxon>Basidiomycota</taxon>
        <taxon>Agaricomycotina</taxon>
        <taxon>Agaricomycetes</taxon>
        <taxon>Hymenochaetales</taxon>
        <taxon>Schizoporaceae</taxon>
        <taxon>Schizopora</taxon>
    </lineage>
</organism>
<keyword evidence="2" id="KW-0732">Signal</keyword>
<dbReference type="InParanoid" id="A0A0H2RGN8"/>
<dbReference type="InterPro" id="IPR039254">
    <property type="entry name" value="Rds1"/>
</dbReference>
<dbReference type="STRING" id="27342.A0A0H2RGN8"/>
<feature type="signal peptide" evidence="2">
    <location>
        <begin position="1"/>
        <end position="24"/>
    </location>
</feature>
<dbReference type="AlphaFoldDB" id="A0A0H2RGN8"/>